<sequence>MKVKLIETKNPKNIPEILREKSKEVKKITPEILNLAKQMIRIMNKNNGIGISAIQVGVPIQMIVVKNCDQDFIFFNPKITSFSKREVVYNEGCLSFPGIFENVSRPEKVKIEAKNIDWEDTEIEADGILARCLLHEIDHLVGVLFIDHI</sequence>
<dbReference type="PIRSF" id="PIRSF004749">
    <property type="entry name" value="Pep_def"/>
    <property type="match status" value="1"/>
</dbReference>
<dbReference type="SUPFAM" id="SSF56420">
    <property type="entry name" value="Peptide deformylase"/>
    <property type="match status" value="1"/>
</dbReference>
<comment type="similarity">
    <text evidence="1 2">Belongs to the polypeptide deformylase family.</text>
</comment>
<dbReference type="InterPro" id="IPR023635">
    <property type="entry name" value="Peptide_deformylase"/>
</dbReference>
<feature type="binding site" evidence="2">
    <location>
        <position position="93"/>
    </location>
    <ligand>
        <name>Fe cation</name>
        <dbReference type="ChEBI" id="CHEBI:24875"/>
    </ligand>
</feature>
<dbReference type="GO" id="GO:0006412">
    <property type="term" value="P:translation"/>
    <property type="evidence" value="ECO:0007669"/>
    <property type="project" value="UniProtKB-UniRule"/>
</dbReference>
<dbReference type="Pfam" id="PF01327">
    <property type="entry name" value="Pep_deformylase"/>
    <property type="match status" value="1"/>
</dbReference>
<accession>A0A7C4M2W8</accession>
<comment type="function">
    <text evidence="2">Removes the formyl group from the N-terminal Met of newly synthesized proteins. Requires at least a dipeptide for an efficient rate of reaction. N-terminal L-methionine is a prerequisite for activity but the enzyme has broad specificity at other positions.</text>
</comment>
<dbReference type="AlphaFoldDB" id="A0A7C4M2W8"/>
<comment type="caution">
    <text evidence="3">The sequence shown here is derived from an EMBL/GenBank/DDBJ whole genome shotgun (WGS) entry which is preliminary data.</text>
</comment>
<dbReference type="PANTHER" id="PTHR10458">
    <property type="entry name" value="PEPTIDE DEFORMYLASE"/>
    <property type="match status" value="1"/>
</dbReference>
<dbReference type="GO" id="GO:0042586">
    <property type="term" value="F:peptide deformylase activity"/>
    <property type="evidence" value="ECO:0007669"/>
    <property type="project" value="UniProtKB-UniRule"/>
</dbReference>
<dbReference type="Gene3D" id="3.90.45.10">
    <property type="entry name" value="Peptide deformylase"/>
    <property type="match status" value="1"/>
</dbReference>
<dbReference type="EC" id="3.5.1.88" evidence="2"/>
<proteinExistence type="inferred from homology"/>
<dbReference type="CDD" id="cd00487">
    <property type="entry name" value="Pep_deformylase"/>
    <property type="match status" value="1"/>
</dbReference>
<protein>
    <recommendedName>
        <fullName evidence="2">Peptide deformylase</fullName>
        <shortName evidence="2">PDF</shortName>
        <ecNumber evidence="2">3.5.1.88</ecNumber>
    </recommendedName>
    <alternativeName>
        <fullName evidence="2">Polypeptide deformylase</fullName>
    </alternativeName>
</protein>
<dbReference type="InterPro" id="IPR036821">
    <property type="entry name" value="Peptide_deformylase_sf"/>
</dbReference>
<evidence type="ECO:0000256" key="1">
    <source>
        <dbReference type="ARBA" id="ARBA00010759"/>
    </source>
</evidence>
<feature type="active site" evidence="2">
    <location>
        <position position="136"/>
    </location>
</feature>
<dbReference type="GO" id="GO:0046872">
    <property type="term" value="F:metal ion binding"/>
    <property type="evidence" value="ECO:0007669"/>
    <property type="project" value="UniProtKB-KW"/>
</dbReference>
<evidence type="ECO:0000256" key="2">
    <source>
        <dbReference type="HAMAP-Rule" id="MF_00163"/>
    </source>
</evidence>
<comment type="cofactor">
    <cofactor evidence="2">
        <name>Fe(2+)</name>
        <dbReference type="ChEBI" id="CHEBI:29033"/>
    </cofactor>
    <text evidence="2">Binds 1 Fe(2+) ion.</text>
</comment>
<keyword evidence="2" id="KW-0408">Iron</keyword>
<keyword evidence="2" id="KW-0479">Metal-binding</keyword>
<feature type="binding site" evidence="2">
    <location>
        <position position="139"/>
    </location>
    <ligand>
        <name>Fe cation</name>
        <dbReference type="ChEBI" id="CHEBI:24875"/>
    </ligand>
</feature>
<feature type="binding site" evidence="2">
    <location>
        <position position="135"/>
    </location>
    <ligand>
        <name>Fe cation</name>
        <dbReference type="ChEBI" id="CHEBI:24875"/>
    </ligand>
</feature>
<dbReference type="PRINTS" id="PR01576">
    <property type="entry name" value="PDEFORMYLASE"/>
</dbReference>
<dbReference type="EMBL" id="DSYQ01000004">
    <property type="protein sequence ID" value="HGT70872.1"/>
    <property type="molecule type" value="Genomic_DNA"/>
</dbReference>
<name>A0A7C4M2W8_UNCC3</name>
<evidence type="ECO:0000313" key="3">
    <source>
        <dbReference type="EMBL" id="HGT70872.1"/>
    </source>
</evidence>
<reference evidence="3" key="1">
    <citation type="journal article" date="2020" name="mSystems">
        <title>Genome- and Community-Level Interaction Insights into Carbon Utilization and Element Cycling Functions of Hydrothermarchaeota in Hydrothermal Sediment.</title>
        <authorList>
            <person name="Zhou Z."/>
            <person name="Liu Y."/>
            <person name="Xu W."/>
            <person name="Pan J."/>
            <person name="Luo Z.H."/>
            <person name="Li M."/>
        </authorList>
    </citation>
    <scope>NUCLEOTIDE SEQUENCE [LARGE SCALE GENOMIC DNA]</scope>
    <source>
        <strain evidence="3">SpSt-579</strain>
    </source>
</reference>
<dbReference type="NCBIfam" id="TIGR00079">
    <property type="entry name" value="pept_deformyl"/>
    <property type="match status" value="1"/>
</dbReference>
<gene>
    <name evidence="2 3" type="primary">def</name>
    <name evidence="3" type="ORF">ENT43_01275</name>
</gene>
<dbReference type="PANTHER" id="PTHR10458:SF22">
    <property type="entry name" value="PEPTIDE DEFORMYLASE"/>
    <property type="match status" value="1"/>
</dbReference>
<comment type="catalytic activity">
    <reaction evidence="2">
        <text>N-terminal N-formyl-L-methionyl-[peptide] + H2O = N-terminal L-methionyl-[peptide] + formate</text>
        <dbReference type="Rhea" id="RHEA:24420"/>
        <dbReference type="Rhea" id="RHEA-COMP:10639"/>
        <dbReference type="Rhea" id="RHEA-COMP:10640"/>
        <dbReference type="ChEBI" id="CHEBI:15377"/>
        <dbReference type="ChEBI" id="CHEBI:15740"/>
        <dbReference type="ChEBI" id="CHEBI:49298"/>
        <dbReference type="ChEBI" id="CHEBI:64731"/>
        <dbReference type="EC" id="3.5.1.88"/>
    </reaction>
</comment>
<keyword evidence="2" id="KW-0648">Protein biosynthesis</keyword>
<organism evidence="3">
    <name type="scientific">candidate division CPR3 bacterium</name>
    <dbReference type="NCBI Taxonomy" id="2268181"/>
    <lineage>
        <taxon>Bacteria</taxon>
        <taxon>Bacteria division CPR3</taxon>
    </lineage>
</organism>
<dbReference type="HAMAP" id="MF_00163">
    <property type="entry name" value="Pep_deformylase"/>
    <property type="match status" value="1"/>
</dbReference>
<keyword evidence="2 3" id="KW-0378">Hydrolase</keyword>
<dbReference type="NCBIfam" id="NF001159">
    <property type="entry name" value="PRK00150.1-3"/>
    <property type="match status" value="1"/>
</dbReference>